<proteinExistence type="predicted"/>
<reference evidence="1 2" key="1">
    <citation type="submission" date="2018-03" db="EMBL/GenBank/DDBJ databases">
        <title>Draft Genome Sequences of the Obligatory Marine Myxobacteria Enhygromyxa salina SWB005.</title>
        <authorList>
            <person name="Poehlein A."/>
            <person name="Moghaddam J.A."/>
            <person name="Harms H."/>
            <person name="Alanjari M."/>
            <person name="Koenig G.M."/>
            <person name="Daniel R."/>
            <person name="Schaeberle T.F."/>
        </authorList>
    </citation>
    <scope>NUCLEOTIDE SEQUENCE [LARGE SCALE GENOMIC DNA]</scope>
    <source>
        <strain evidence="1 2">SWB005</strain>
    </source>
</reference>
<comment type="caution">
    <text evidence="1">The sequence shown here is derived from an EMBL/GenBank/DDBJ whole genome shotgun (WGS) entry which is preliminary data.</text>
</comment>
<evidence type="ECO:0000313" key="2">
    <source>
        <dbReference type="Proteomes" id="UP000237968"/>
    </source>
</evidence>
<organism evidence="1 2">
    <name type="scientific">Enhygromyxa salina</name>
    <dbReference type="NCBI Taxonomy" id="215803"/>
    <lineage>
        <taxon>Bacteria</taxon>
        <taxon>Pseudomonadati</taxon>
        <taxon>Myxococcota</taxon>
        <taxon>Polyangia</taxon>
        <taxon>Nannocystales</taxon>
        <taxon>Nannocystaceae</taxon>
        <taxon>Enhygromyxa</taxon>
    </lineage>
</organism>
<dbReference type="Pfam" id="PF13289">
    <property type="entry name" value="SIR2_2"/>
    <property type="match status" value="1"/>
</dbReference>
<dbReference type="AlphaFoldDB" id="A0A2S9XEQ1"/>
<dbReference type="SUPFAM" id="SSF52467">
    <property type="entry name" value="DHS-like NAD/FAD-binding domain"/>
    <property type="match status" value="1"/>
</dbReference>
<dbReference type="InterPro" id="IPR029035">
    <property type="entry name" value="DHS-like_NAD/FAD-binding_dom"/>
</dbReference>
<dbReference type="Gene3D" id="3.40.50.1220">
    <property type="entry name" value="TPP-binding domain"/>
    <property type="match status" value="1"/>
</dbReference>
<gene>
    <name evidence="1" type="ORF">ENSA5_56090</name>
</gene>
<dbReference type="Proteomes" id="UP000237968">
    <property type="component" value="Unassembled WGS sequence"/>
</dbReference>
<dbReference type="OrthoDB" id="5429353at2"/>
<evidence type="ECO:0000313" key="1">
    <source>
        <dbReference type="EMBL" id="PRP91343.1"/>
    </source>
</evidence>
<dbReference type="RefSeq" id="WP_106394831.1">
    <property type="nucleotide sequence ID" value="NZ_PVNK01000244.1"/>
</dbReference>
<name>A0A2S9XEQ1_9BACT</name>
<protein>
    <submittedName>
        <fullName evidence="1">Uncharacterized protein</fullName>
    </submittedName>
</protein>
<dbReference type="EMBL" id="PVNK01000244">
    <property type="protein sequence ID" value="PRP91343.1"/>
    <property type="molecule type" value="Genomic_DNA"/>
</dbReference>
<keyword evidence="2" id="KW-1185">Reference proteome</keyword>
<accession>A0A2S9XEQ1</accession>
<sequence length="351" mass="39412">MITREQAQQYAELIERIGDAQVESLRAGLTLADPDQQLARLVARYREDGIALVLGAGVSAAAGVPTWRPLMNALLIGAMTETLGVAPESATLLAQIYSRAISESAPVQARYLSNMLSKSAFVERLRDNIYQRVEPGLTSPMLRAIALLCQMRESVPGGVKEVITYNFDVLLEEALTSMGRAHTVVDRDSFIPGTDLPIRHVHGWLARQPDAREWIVFGEDEFHEKFADPFDWSNVVQLNAFSQRSCLFVGLSMQDVNLRRLLDAVSKRRAGASPQHFVLLPRTTDDALRDAVGSVFDWREHDDPDLVRRLRWLRELADFSKQQVLLELGVSTIWFEGFEQLPGLVERVRDC</sequence>